<sequence>MKFGFGVSLDFLNLAVVSEIARIQSGPFLKNLPFPHPGLAVTCELSNNAVQITPQAGTVDFRIDAKLTIIIHLDKNPASFLSKDEIAFSGGQATIAPNAADTRLVFAPGSQGKFTVALGNDPANLGTLLQQVGLVDAAGAPDFTKFNLLRTASLIMNDRSFFVYLVETLPFPDLLGTLTSFKPLPPLLLGTTSTHFVVYSENVQTPIPGCPIGGNAFHELEWTSLDSKTTAVSVKQSDAAIKTVATDVADSKIPDKAARLTSANAFVYYFPKTVLFDYTFGKCKPSVTASDSGSYAGIQWYYAITAALKSVTVAFQGVSPTEGRLIVDIPFQVFGQAGASIKVGCIDYSIGNVACHGIVDPFQFEVLGGYNKTRSEIYMTAAINKIDVELKWTTGLGFPIDQISSWLLNRVMDAQAEKVIGARIDIFRLPISDIFKLKAYGYYASNFESNATSDSLLYALDGGID</sequence>
<evidence type="ECO:0000313" key="1">
    <source>
        <dbReference type="EMBL" id="PZA11695.1"/>
    </source>
</evidence>
<evidence type="ECO:0000313" key="2">
    <source>
        <dbReference type="Proteomes" id="UP000248134"/>
    </source>
</evidence>
<name>A0A323UFQ9_RHOPL</name>
<reference evidence="1 2" key="1">
    <citation type="submission" date="2018-06" db="EMBL/GenBank/DDBJ databases">
        <title>Draft Whole-Genome Sequence of the purple photosynthetic bacterium Rhodospeudomonas palustris XCP.</title>
        <authorList>
            <person name="Rayyan A."/>
            <person name="Meyer T.E."/>
            <person name="Kyndt J.A."/>
        </authorList>
    </citation>
    <scope>NUCLEOTIDE SEQUENCE [LARGE SCALE GENOMIC DNA]</scope>
    <source>
        <strain evidence="1 2">XCP</strain>
    </source>
</reference>
<proteinExistence type="predicted"/>
<dbReference type="AlphaFoldDB" id="A0A323UFQ9"/>
<accession>A0A323UFQ9</accession>
<protein>
    <submittedName>
        <fullName evidence="1">Uncharacterized protein</fullName>
    </submittedName>
</protein>
<gene>
    <name evidence="1" type="ORF">DNX69_11240</name>
</gene>
<dbReference type="EMBL" id="QKQS01000016">
    <property type="protein sequence ID" value="PZA11695.1"/>
    <property type="molecule type" value="Genomic_DNA"/>
</dbReference>
<comment type="caution">
    <text evidence="1">The sequence shown here is derived from an EMBL/GenBank/DDBJ whole genome shotgun (WGS) entry which is preliminary data.</text>
</comment>
<organism evidence="1 2">
    <name type="scientific">Rhodopseudomonas palustris</name>
    <dbReference type="NCBI Taxonomy" id="1076"/>
    <lineage>
        <taxon>Bacteria</taxon>
        <taxon>Pseudomonadati</taxon>
        <taxon>Pseudomonadota</taxon>
        <taxon>Alphaproteobacteria</taxon>
        <taxon>Hyphomicrobiales</taxon>
        <taxon>Nitrobacteraceae</taxon>
        <taxon>Rhodopseudomonas</taxon>
    </lineage>
</organism>
<dbReference type="Proteomes" id="UP000248134">
    <property type="component" value="Unassembled WGS sequence"/>
</dbReference>